<dbReference type="Proteomes" id="UP000198900">
    <property type="component" value="Unassembled WGS sequence"/>
</dbReference>
<dbReference type="AlphaFoldDB" id="A0A7Z7BC97"/>
<feature type="transmembrane region" description="Helical" evidence="2">
    <location>
        <begin position="94"/>
        <end position="117"/>
    </location>
</feature>
<evidence type="ECO:0000256" key="2">
    <source>
        <dbReference type="SAM" id="Phobius"/>
    </source>
</evidence>
<keyword evidence="2" id="KW-0812">Transmembrane</keyword>
<feature type="transmembrane region" description="Helical" evidence="2">
    <location>
        <begin position="64"/>
        <end position="88"/>
    </location>
</feature>
<dbReference type="EMBL" id="FNDI01000022">
    <property type="protein sequence ID" value="SDI70002.1"/>
    <property type="molecule type" value="Genomic_DNA"/>
</dbReference>
<sequence>MEDYADRVKATDRPADLPNIESELSLEQRFRLDEQREHESEQRYLAARMQAQQKRAKLAFQRRAITIVLVSLSMPLAAAGVFGIQAVIDKWPLLLGGAFVIAAIITSASVGSSSSFLDVDRERRITRLNPAAAWPFPTGSRPGDAEDKDDDLGDKEGEKEIEFFDEADEQFTSTTKFSRVRLESDPFGAYFFDLKKILERKADDADAKASILLDKGTNYTKLGIWFFGISIFIWQVLAWVHGFQNFYIYGIASCSALFVFIEFISAWFLKQYRQYVDTSTYLLRVKAIFDRFMLVYLATKSGGHSISEEEDKRLQMLIELLSREITWPETYLQKQQDIGFAKEAMEAITLLTKEMRSREAKKDSATT</sequence>
<gene>
    <name evidence="3" type="ORF">SAMN04487926_12226</name>
</gene>
<evidence type="ECO:0000313" key="4">
    <source>
        <dbReference type="Proteomes" id="UP000198900"/>
    </source>
</evidence>
<feature type="transmembrane region" description="Helical" evidence="2">
    <location>
        <begin position="222"/>
        <end position="240"/>
    </location>
</feature>
<feature type="transmembrane region" description="Helical" evidence="2">
    <location>
        <begin position="246"/>
        <end position="269"/>
    </location>
</feature>
<dbReference type="RefSeq" id="WP_091785400.1">
    <property type="nucleotide sequence ID" value="NZ_FNDI01000022.1"/>
</dbReference>
<evidence type="ECO:0000256" key="1">
    <source>
        <dbReference type="SAM" id="MobiDB-lite"/>
    </source>
</evidence>
<evidence type="ECO:0000313" key="3">
    <source>
        <dbReference type="EMBL" id="SDI70002.1"/>
    </source>
</evidence>
<accession>A0A7Z7BC97</accession>
<keyword evidence="2" id="KW-1133">Transmembrane helix</keyword>
<keyword evidence="2" id="KW-0472">Membrane</keyword>
<name>A0A7Z7BC97_9BURK</name>
<reference evidence="3" key="1">
    <citation type="submission" date="2016-10" db="EMBL/GenBank/DDBJ databases">
        <authorList>
            <person name="Varghese N."/>
            <person name="Submissions S."/>
        </authorList>
    </citation>
    <scope>NUCLEOTIDE SEQUENCE [LARGE SCALE GENOMIC DNA]</scope>
    <source>
        <strain evidence="3">YR281</strain>
    </source>
</reference>
<keyword evidence="4" id="KW-1185">Reference proteome</keyword>
<feature type="region of interest" description="Disordered" evidence="1">
    <location>
        <begin position="134"/>
        <end position="153"/>
    </location>
</feature>
<comment type="caution">
    <text evidence="3">The sequence shown here is derived from an EMBL/GenBank/DDBJ whole genome shotgun (WGS) entry which is preliminary data.</text>
</comment>
<proteinExistence type="predicted"/>
<organism evidence="3 4">
    <name type="scientific">Paraburkholderia steynii</name>
    <dbReference type="NCBI Taxonomy" id="1245441"/>
    <lineage>
        <taxon>Bacteria</taxon>
        <taxon>Pseudomonadati</taxon>
        <taxon>Pseudomonadota</taxon>
        <taxon>Betaproteobacteria</taxon>
        <taxon>Burkholderiales</taxon>
        <taxon>Burkholderiaceae</taxon>
        <taxon>Paraburkholderia</taxon>
    </lineage>
</organism>
<protein>
    <submittedName>
        <fullName evidence="3">Uncharacterized protein</fullName>
    </submittedName>
</protein>